<gene>
    <name evidence="1" type="ORF">C0J27_04055</name>
</gene>
<evidence type="ECO:0000313" key="2">
    <source>
        <dbReference type="Proteomes" id="UP000254834"/>
    </source>
</evidence>
<dbReference type="OrthoDB" id="9796521at2"/>
<dbReference type="AlphaFoldDB" id="A0A345ZC74"/>
<reference evidence="1 2" key="1">
    <citation type="submission" date="2017-12" db="EMBL/GenBank/DDBJ databases">
        <title>Chromulinavorax destructans is a abundant pathogen of dominant heterotrophic picoflagllates.</title>
        <authorList>
            <person name="Deeg C.M."/>
            <person name="Zimmer M."/>
            <person name="Suttle C.A."/>
        </authorList>
    </citation>
    <scope>NUCLEOTIDE SEQUENCE [LARGE SCALE GENOMIC DNA]</scope>
    <source>
        <strain evidence="1 2">SeV1</strain>
    </source>
</reference>
<dbReference type="EMBL" id="CP025544">
    <property type="protein sequence ID" value="AXK60891.1"/>
    <property type="molecule type" value="Genomic_DNA"/>
</dbReference>
<proteinExistence type="predicted"/>
<accession>A0A345ZC74</accession>
<name>A0A345ZC74_9BACT</name>
<protein>
    <recommendedName>
        <fullName evidence="3">VOC domain-containing protein</fullName>
    </recommendedName>
</protein>
<sequence length="123" mass="13877">MVIVMQHDLKSAVDFYKDILKLPLVFHLENKWAEFDLGCVKFGLCPISEVQDNIRTGIVLEVQEDLLELYASLKDSVTFLNEPVVAPHGIMVGFKDNGGNILDLYQATPEKLKDLVKETVKTE</sequence>
<evidence type="ECO:0000313" key="1">
    <source>
        <dbReference type="EMBL" id="AXK60891.1"/>
    </source>
</evidence>
<dbReference type="KEGG" id="cdes:C0J27_04055"/>
<dbReference type="InterPro" id="IPR029068">
    <property type="entry name" value="Glyas_Bleomycin-R_OHBP_Dase"/>
</dbReference>
<organism evidence="1 2">
    <name type="scientific">Candidatus Chromulinivorax destructor</name>
    <dbReference type="NCBI Taxonomy" id="2066483"/>
    <lineage>
        <taxon>Bacteria</taxon>
        <taxon>Candidatus Babelota</taxon>
        <taxon>Candidatus Babeliae</taxon>
        <taxon>Candidatus Babeliales</taxon>
        <taxon>Candidatus Chromulinivoraceae</taxon>
        <taxon>Candidatus Chromulinivorax</taxon>
    </lineage>
</organism>
<keyword evidence="2" id="KW-1185">Reference proteome</keyword>
<dbReference type="SUPFAM" id="SSF54593">
    <property type="entry name" value="Glyoxalase/Bleomycin resistance protein/Dihydroxybiphenyl dioxygenase"/>
    <property type="match status" value="1"/>
</dbReference>
<dbReference type="Gene3D" id="3.10.180.10">
    <property type="entry name" value="2,3-Dihydroxybiphenyl 1,2-Dioxygenase, domain 1"/>
    <property type="match status" value="1"/>
</dbReference>
<dbReference type="Proteomes" id="UP000254834">
    <property type="component" value="Chromosome"/>
</dbReference>
<evidence type="ECO:0008006" key="3">
    <source>
        <dbReference type="Google" id="ProtNLM"/>
    </source>
</evidence>